<gene>
    <name evidence="3" type="ORF">AUJ95_08390</name>
</gene>
<dbReference type="Pfam" id="PF21247">
    <property type="entry name" value="Fic-like_C"/>
    <property type="match status" value="1"/>
</dbReference>
<organism evidence="3 4">
    <name type="scientific">Candidatus Desantisbacteria bacterium CG2_30_40_21</name>
    <dbReference type="NCBI Taxonomy" id="1817895"/>
    <lineage>
        <taxon>Bacteria</taxon>
        <taxon>Candidatus Desantisiibacteriota</taxon>
    </lineage>
</organism>
<dbReference type="InterPro" id="IPR007421">
    <property type="entry name" value="Schlafen_AlbA_2_dom"/>
</dbReference>
<sequence>MRESEIKTLISQGEGLRIEFKQCKTALSKEVYETVCAFLNRLGGELLLGISDDGEVVGIDPEYIDQVKKDFTASINNPQKISPAFYLTMDEIVINGKAILYIYVPESSQVHRYNGKIFDRNEDGDFNITENNNLVSALFLRKQATYSENTIYPYAELTDLRADIIARVRKQAALQREDHPWGAMSDFDLLKSVQLYKKDFQTGKDGYTLAGILLFGKDETILSVAPHFRIDAILRRENVDRYDDRDDIRTNLIESYDRLLSFGEKHLNDPFYLENDQRISLRGKILREVISNLLIHREYTNAFPAKFIIEKEKIQTENGNKPHGFGLINPEHLTPFPKNPSIARVFKEIGKADELGSGTRNLFKYCRAYCGNDPQLLEEDIFRFVLPLTPQATPQVTPQATQQATPQATPQAEEQTKIILEFCKTPKDRGEIQKLLGLTDREYFRSEVLKPLLEQGLLYPTVPDKLTSPKQRYYSVKPEDAKK</sequence>
<dbReference type="Gene3D" id="3.30.565.60">
    <property type="match status" value="1"/>
</dbReference>
<feature type="domain" description="Schlafen AlbA-2" evidence="1">
    <location>
        <begin position="14"/>
        <end position="125"/>
    </location>
</feature>
<evidence type="ECO:0000259" key="1">
    <source>
        <dbReference type="Pfam" id="PF04326"/>
    </source>
</evidence>
<comment type="caution">
    <text evidence="3">The sequence shown here is derived from an EMBL/GenBank/DDBJ whole genome shotgun (WGS) entry which is preliminary data.</text>
</comment>
<dbReference type="STRING" id="1817895.AUJ95_08390"/>
<dbReference type="InterPro" id="IPR038461">
    <property type="entry name" value="Schlafen_AlbA_2_dom_sf"/>
</dbReference>
<dbReference type="EMBL" id="MNYI01000217">
    <property type="protein sequence ID" value="OIP37240.1"/>
    <property type="molecule type" value="Genomic_DNA"/>
</dbReference>
<dbReference type="Gene3D" id="3.30.950.30">
    <property type="entry name" value="Schlafen, AAA domain"/>
    <property type="match status" value="1"/>
</dbReference>
<dbReference type="InterPro" id="IPR049514">
    <property type="entry name" value="Fic-like_C"/>
</dbReference>
<dbReference type="AlphaFoldDB" id="A0A1J5E3H5"/>
<dbReference type="Proteomes" id="UP000183085">
    <property type="component" value="Unassembled WGS sequence"/>
</dbReference>
<feature type="domain" description="Filamentation induced by cAMP protein Fic-like C-terminal" evidence="2">
    <location>
        <begin position="415"/>
        <end position="473"/>
    </location>
</feature>
<proteinExistence type="predicted"/>
<dbReference type="PANTHER" id="PTHR30595:SF6">
    <property type="entry name" value="SCHLAFEN ALBA-2 DOMAIN-CONTAINING PROTEIN"/>
    <property type="match status" value="1"/>
</dbReference>
<reference evidence="3 4" key="1">
    <citation type="journal article" date="2016" name="Environ. Microbiol.">
        <title>Genomic resolution of a cold subsurface aquifer community provides metabolic insights for novel microbes adapted to high CO concentrations.</title>
        <authorList>
            <person name="Probst A.J."/>
            <person name="Castelle C.J."/>
            <person name="Singh A."/>
            <person name="Brown C.T."/>
            <person name="Anantharaman K."/>
            <person name="Sharon I."/>
            <person name="Hug L.A."/>
            <person name="Burstein D."/>
            <person name="Emerson J.B."/>
            <person name="Thomas B.C."/>
            <person name="Banfield J.F."/>
        </authorList>
    </citation>
    <scope>NUCLEOTIDE SEQUENCE [LARGE SCALE GENOMIC DNA]</scope>
    <source>
        <strain evidence="3">CG2_30_40_21</strain>
    </source>
</reference>
<dbReference type="PANTHER" id="PTHR30595">
    <property type="entry name" value="GLPR-RELATED TRANSCRIPTIONAL REPRESSOR"/>
    <property type="match status" value="1"/>
</dbReference>
<accession>A0A1J5E3H5</accession>
<evidence type="ECO:0000313" key="4">
    <source>
        <dbReference type="Proteomes" id="UP000183085"/>
    </source>
</evidence>
<evidence type="ECO:0000313" key="3">
    <source>
        <dbReference type="EMBL" id="OIP37240.1"/>
    </source>
</evidence>
<name>A0A1J5E3H5_9BACT</name>
<evidence type="ECO:0000259" key="2">
    <source>
        <dbReference type="Pfam" id="PF21247"/>
    </source>
</evidence>
<dbReference type="InterPro" id="IPR038475">
    <property type="entry name" value="RecG_C_sf"/>
</dbReference>
<protein>
    <submittedName>
        <fullName evidence="3">AAA family ATPase</fullName>
    </submittedName>
</protein>
<dbReference type="Pfam" id="PF04326">
    <property type="entry name" value="SLFN_AlbA_2"/>
    <property type="match status" value="1"/>
</dbReference>